<accession>A0A7X1AZF6</accession>
<evidence type="ECO:0000313" key="4">
    <source>
        <dbReference type="Proteomes" id="UP000525652"/>
    </source>
</evidence>
<dbReference type="InterPro" id="IPR013424">
    <property type="entry name" value="Ice-binding_C"/>
</dbReference>
<sequence length="236" mass="24222">MKNLLILSVLAFSAQIVTAQTIVYDNEFTSTGLDNTGSGWSLPGGGVYNNTIGANVITYATTQVAAAAGVDFSMTSTFNFGVAPLGSGTTLGFAALADSATLADDYLLADLNPSTGVFRLFSIGGAGLINSATFSSSIGVLPDYTLTLAGVYDGADLDLTLTLDNGTTSQYISGTLAAADLASMGDYFGYRHRTATGGSLNVDYDNLTISAVPEPGTFALLAGCLALSAVMVRRRK</sequence>
<name>A0A7X1AZF6_9BACT</name>
<feature type="signal peptide" evidence="1">
    <location>
        <begin position="1"/>
        <end position="19"/>
    </location>
</feature>
<dbReference type="NCBIfam" id="TIGR02595">
    <property type="entry name" value="PEP_CTERM"/>
    <property type="match status" value="1"/>
</dbReference>
<evidence type="ECO:0000259" key="2">
    <source>
        <dbReference type="Pfam" id="PF07589"/>
    </source>
</evidence>
<dbReference type="Pfam" id="PF07589">
    <property type="entry name" value="PEP-CTERM"/>
    <property type="match status" value="1"/>
</dbReference>
<dbReference type="RefSeq" id="WP_185693451.1">
    <property type="nucleotide sequence ID" value="NZ_JACHVA010000101.1"/>
</dbReference>
<evidence type="ECO:0000313" key="3">
    <source>
        <dbReference type="EMBL" id="MBC2602787.1"/>
    </source>
</evidence>
<keyword evidence="4" id="KW-1185">Reference proteome</keyword>
<protein>
    <submittedName>
        <fullName evidence="3">PEP-CTERM sorting domain-containing protein</fullName>
    </submittedName>
</protein>
<evidence type="ECO:0000256" key="1">
    <source>
        <dbReference type="SAM" id="SignalP"/>
    </source>
</evidence>
<dbReference type="EMBL" id="JACHVA010000101">
    <property type="protein sequence ID" value="MBC2602787.1"/>
    <property type="molecule type" value="Genomic_DNA"/>
</dbReference>
<feature type="domain" description="Ice-binding protein C-terminal" evidence="2">
    <location>
        <begin position="211"/>
        <end position="235"/>
    </location>
</feature>
<feature type="chain" id="PRO_5030902990" evidence="1">
    <location>
        <begin position="20"/>
        <end position="236"/>
    </location>
</feature>
<organism evidence="3 4">
    <name type="scientific">Puniceicoccus vermicola</name>
    <dbReference type="NCBI Taxonomy" id="388746"/>
    <lineage>
        <taxon>Bacteria</taxon>
        <taxon>Pseudomonadati</taxon>
        <taxon>Verrucomicrobiota</taxon>
        <taxon>Opitutia</taxon>
        <taxon>Puniceicoccales</taxon>
        <taxon>Puniceicoccaceae</taxon>
        <taxon>Puniceicoccus</taxon>
    </lineage>
</organism>
<keyword evidence="1" id="KW-0732">Signal</keyword>
<reference evidence="3 4" key="1">
    <citation type="submission" date="2020-07" db="EMBL/GenBank/DDBJ databases">
        <authorList>
            <person name="Feng X."/>
        </authorList>
    </citation>
    <scope>NUCLEOTIDE SEQUENCE [LARGE SCALE GENOMIC DNA]</scope>
    <source>
        <strain evidence="3 4">JCM14086</strain>
    </source>
</reference>
<gene>
    <name evidence="3" type="ORF">H5P30_13465</name>
</gene>
<dbReference type="AlphaFoldDB" id="A0A7X1AZF6"/>
<dbReference type="Proteomes" id="UP000525652">
    <property type="component" value="Unassembled WGS sequence"/>
</dbReference>
<comment type="caution">
    <text evidence="3">The sequence shown here is derived from an EMBL/GenBank/DDBJ whole genome shotgun (WGS) entry which is preliminary data.</text>
</comment>
<proteinExistence type="predicted"/>